<accession>A0A1E3GXI5</accession>
<dbReference type="AlphaFoldDB" id="A0A1E3GXI5"/>
<organism evidence="4 5">
    <name type="scientific">Methylophaga muralis</name>
    <dbReference type="NCBI Taxonomy" id="291169"/>
    <lineage>
        <taxon>Bacteria</taxon>
        <taxon>Pseudomonadati</taxon>
        <taxon>Pseudomonadota</taxon>
        <taxon>Gammaproteobacteria</taxon>
        <taxon>Thiotrichales</taxon>
        <taxon>Piscirickettsiaceae</taxon>
        <taxon>Methylophaga</taxon>
    </lineage>
</organism>
<dbReference type="PROSITE" id="PS50110">
    <property type="entry name" value="RESPONSE_REGULATORY"/>
    <property type="match status" value="1"/>
</dbReference>
<dbReference type="InterPro" id="IPR011006">
    <property type="entry name" value="CheY-like_superfamily"/>
</dbReference>
<evidence type="ECO:0000313" key="4">
    <source>
        <dbReference type="EMBL" id="ODN68071.1"/>
    </source>
</evidence>
<dbReference type="InterPro" id="IPR001789">
    <property type="entry name" value="Sig_transdc_resp-reg_receiver"/>
</dbReference>
<comment type="caution">
    <text evidence="4">The sequence shown here is derived from an EMBL/GenBank/DDBJ whole genome shotgun (WGS) entry which is preliminary data.</text>
</comment>
<reference evidence="4 5" key="1">
    <citation type="submission" date="2016-07" db="EMBL/GenBank/DDBJ databases">
        <title>Draft Genome Sequence of Methylophaga muralis Bur 1.</title>
        <authorList>
            <person name="Vasilenko O.V."/>
            <person name="Doronina N.V."/>
            <person name="Shmareva M.N."/>
            <person name="Tarlachkov S.V."/>
            <person name="Mustakhimov I."/>
            <person name="Trotsenko Y.A."/>
        </authorList>
    </citation>
    <scope>NUCLEOTIDE SEQUENCE [LARGE SCALE GENOMIC DNA]</scope>
    <source>
        <strain evidence="4 5">Bur 1</strain>
    </source>
</reference>
<dbReference type="GO" id="GO:0000160">
    <property type="term" value="P:phosphorelay signal transduction system"/>
    <property type="evidence" value="ECO:0007669"/>
    <property type="project" value="InterPro"/>
</dbReference>
<evidence type="ECO:0000259" key="3">
    <source>
        <dbReference type="PROSITE" id="PS50110"/>
    </source>
</evidence>
<dbReference type="PANTHER" id="PTHR44591:SF20">
    <property type="entry name" value="PROTEIN PILH"/>
    <property type="match status" value="1"/>
</dbReference>
<dbReference type="SUPFAM" id="SSF52172">
    <property type="entry name" value="CheY-like"/>
    <property type="match status" value="1"/>
</dbReference>
<dbReference type="STRING" id="291169.A9E74_00043"/>
<sequence>MALILIADDSPTEVYVLQKMLEKNGHEVIVATDGEQAVAMAQSQLPQLILMDVVMPGLNGFQATRRLTKDSATAHIPIVIVSSKHQETDRMWGMRQGARGYLGKPVAEDDLILQINELVEVSA</sequence>
<name>A0A1E3GXI5_9GAMM</name>
<dbReference type="PATRIC" id="fig|291169.3.peg.42"/>
<dbReference type="Pfam" id="PF00072">
    <property type="entry name" value="Response_reg"/>
    <property type="match status" value="1"/>
</dbReference>
<proteinExistence type="predicted"/>
<dbReference type="InterPro" id="IPR050595">
    <property type="entry name" value="Bact_response_regulator"/>
</dbReference>
<dbReference type="PANTHER" id="PTHR44591">
    <property type="entry name" value="STRESS RESPONSE REGULATOR PROTEIN 1"/>
    <property type="match status" value="1"/>
</dbReference>
<dbReference type="RefSeq" id="WP_069294668.1">
    <property type="nucleotide sequence ID" value="NZ_MCRI01000001.1"/>
</dbReference>
<evidence type="ECO:0000256" key="1">
    <source>
        <dbReference type="ARBA" id="ARBA00022553"/>
    </source>
</evidence>
<dbReference type="SMART" id="SM00448">
    <property type="entry name" value="REC"/>
    <property type="match status" value="1"/>
</dbReference>
<dbReference type="EMBL" id="MCRI01000001">
    <property type="protein sequence ID" value="ODN68071.1"/>
    <property type="molecule type" value="Genomic_DNA"/>
</dbReference>
<dbReference type="Gene3D" id="3.40.50.2300">
    <property type="match status" value="1"/>
</dbReference>
<keyword evidence="1 2" id="KW-0597">Phosphoprotein</keyword>
<dbReference type="Proteomes" id="UP000094379">
    <property type="component" value="Unassembled WGS sequence"/>
</dbReference>
<evidence type="ECO:0000256" key="2">
    <source>
        <dbReference type="PROSITE-ProRule" id="PRU00169"/>
    </source>
</evidence>
<evidence type="ECO:0000313" key="5">
    <source>
        <dbReference type="Proteomes" id="UP000094379"/>
    </source>
</evidence>
<gene>
    <name evidence="4" type="primary">pleD_1</name>
    <name evidence="4" type="ORF">A9E74_00043</name>
</gene>
<feature type="modified residue" description="4-aspartylphosphate" evidence="2">
    <location>
        <position position="52"/>
    </location>
</feature>
<keyword evidence="5" id="KW-1185">Reference proteome</keyword>
<feature type="domain" description="Response regulatory" evidence="3">
    <location>
        <begin position="3"/>
        <end position="119"/>
    </location>
</feature>
<protein>
    <submittedName>
        <fullName evidence="4">Response regulator PleD</fullName>
    </submittedName>
</protein>